<dbReference type="Gene3D" id="1.10.3730.20">
    <property type="match status" value="1"/>
</dbReference>
<comment type="similarity">
    <text evidence="1">Belongs to the EamA transporter family.</text>
</comment>
<feature type="transmembrane region" description="Helical" evidence="2">
    <location>
        <begin position="206"/>
        <end position="227"/>
    </location>
</feature>
<evidence type="ECO:0000256" key="1">
    <source>
        <dbReference type="ARBA" id="ARBA00007362"/>
    </source>
</evidence>
<keyword evidence="2" id="KW-0812">Transmembrane</keyword>
<keyword evidence="2" id="KW-0472">Membrane</keyword>
<keyword evidence="5" id="KW-1185">Reference proteome</keyword>
<feature type="transmembrane region" description="Helical" evidence="2">
    <location>
        <begin position="233"/>
        <end position="255"/>
    </location>
</feature>
<feature type="domain" description="EamA" evidence="3">
    <location>
        <begin position="147"/>
        <end position="278"/>
    </location>
</feature>
<organism evidence="4 5">
    <name type="scientific">Marinactinospora rubrisoli</name>
    <dbReference type="NCBI Taxonomy" id="2715399"/>
    <lineage>
        <taxon>Bacteria</taxon>
        <taxon>Bacillati</taxon>
        <taxon>Actinomycetota</taxon>
        <taxon>Actinomycetes</taxon>
        <taxon>Streptosporangiales</taxon>
        <taxon>Nocardiopsidaceae</taxon>
        <taxon>Marinactinospora</taxon>
    </lineage>
</organism>
<dbReference type="SUPFAM" id="SSF103481">
    <property type="entry name" value="Multidrug resistance efflux transporter EmrE"/>
    <property type="match status" value="2"/>
</dbReference>
<dbReference type="InterPro" id="IPR037185">
    <property type="entry name" value="EmrE-like"/>
</dbReference>
<feature type="transmembrane region" description="Helical" evidence="2">
    <location>
        <begin position="117"/>
        <end position="134"/>
    </location>
</feature>
<evidence type="ECO:0000313" key="4">
    <source>
        <dbReference type="EMBL" id="MFC7329111.1"/>
    </source>
</evidence>
<proteinExistence type="inferred from homology"/>
<feature type="transmembrane region" description="Helical" evidence="2">
    <location>
        <begin position="173"/>
        <end position="194"/>
    </location>
</feature>
<sequence>MTGELLALAAAGGFGLTHFVSGLLSRRADGMAVALAAQIGGTLLILAVAPAVPAAGMTAPALAWGALSGVGTAVGVACLYRSMGVGKFSVVVPLSDVATVALPVVVGVAVLGDRPTPWAWCGIGAALPAMWLVSRTGDASSGGDSASGTLLALVSGVGFAVQFLALAQAGTAAGPWPLAAGRITSVAVIALLPLPRRALARMPPRIAATAMAAGAVGTSALALFALAERQQPVTLAVVLTALYPAIPAVLGLTVLRERLTGAQGAGLLLATSAVVLVTVG</sequence>
<name>A0ABW2KIR6_9ACTN</name>
<reference evidence="5" key="1">
    <citation type="journal article" date="2019" name="Int. J. Syst. Evol. Microbiol.">
        <title>The Global Catalogue of Microorganisms (GCM) 10K type strain sequencing project: providing services to taxonomists for standard genome sequencing and annotation.</title>
        <authorList>
            <consortium name="The Broad Institute Genomics Platform"/>
            <consortium name="The Broad Institute Genome Sequencing Center for Infectious Disease"/>
            <person name="Wu L."/>
            <person name="Ma J."/>
        </authorList>
    </citation>
    <scope>NUCLEOTIDE SEQUENCE [LARGE SCALE GENOMIC DNA]</scope>
    <source>
        <strain evidence="5">CGMCC 4.7382</strain>
    </source>
</reference>
<feature type="transmembrane region" description="Helical" evidence="2">
    <location>
        <begin position="92"/>
        <end position="111"/>
    </location>
</feature>
<evidence type="ECO:0000313" key="5">
    <source>
        <dbReference type="Proteomes" id="UP001596540"/>
    </source>
</evidence>
<feature type="transmembrane region" description="Helical" evidence="2">
    <location>
        <begin position="61"/>
        <end position="80"/>
    </location>
</feature>
<keyword evidence="2" id="KW-1133">Transmembrane helix</keyword>
<comment type="caution">
    <text evidence="4">The sequence shown here is derived from an EMBL/GenBank/DDBJ whole genome shotgun (WGS) entry which is preliminary data.</text>
</comment>
<accession>A0ABW2KIR6</accession>
<feature type="transmembrane region" description="Helical" evidence="2">
    <location>
        <begin position="6"/>
        <end position="25"/>
    </location>
</feature>
<feature type="transmembrane region" description="Helical" evidence="2">
    <location>
        <begin position="32"/>
        <end position="55"/>
    </location>
</feature>
<dbReference type="Proteomes" id="UP001596540">
    <property type="component" value="Unassembled WGS sequence"/>
</dbReference>
<protein>
    <submittedName>
        <fullName evidence="4">EamA family transporter</fullName>
    </submittedName>
</protein>
<dbReference type="Pfam" id="PF00892">
    <property type="entry name" value="EamA"/>
    <property type="match status" value="1"/>
</dbReference>
<dbReference type="InterPro" id="IPR000620">
    <property type="entry name" value="EamA_dom"/>
</dbReference>
<evidence type="ECO:0000259" key="3">
    <source>
        <dbReference type="Pfam" id="PF00892"/>
    </source>
</evidence>
<feature type="transmembrane region" description="Helical" evidence="2">
    <location>
        <begin position="146"/>
        <end position="167"/>
    </location>
</feature>
<dbReference type="EMBL" id="JBHTBH010000007">
    <property type="protein sequence ID" value="MFC7329111.1"/>
    <property type="molecule type" value="Genomic_DNA"/>
</dbReference>
<evidence type="ECO:0000256" key="2">
    <source>
        <dbReference type="SAM" id="Phobius"/>
    </source>
</evidence>
<dbReference type="RefSeq" id="WP_379871774.1">
    <property type="nucleotide sequence ID" value="NZ_JBHTBH010000007.1"/>
</dbReference>
<gene>
    <name evidence="4" type="ORF">ACFQRF_15330</name>
</gene>